<protein>
    <recommendedName>
        <fullName evidence="4 5">Large ribosomal subunit protein uL29</fullName>
    </recommendedName>
</protein>
<dbReference type="EMBL" id="CP014671">
    <property type="protein sequence ID" value="ANX04767.1"/>
    <property type="molecule type" value="Genomic_DNA"/>
</dbReference>
<keyword evidence="2 5" id="KW-0689">Ribosomal protein</keyword>
<dbReference type="NCBIfam" id="TIGR00012">
    <property type="entry name" value="L29"/>
    <property type="match status" value="1"/>
</dbReference>
<keyword evidence="3 5" id="KW-0687">Ribonucleoprotein</keyword>
<dbReference type="PROSITE" id="PS00579">
    <property type="entry name" value="RIBOSOMAL_L29"/>
    <property type="match status" value="1"/>
</dbReference>
<dbReference type="InterPro" id="IPR050063">
    <property type="entry name" value="Ribosomal_protein_uL29"/>
</dbReference>
<evidence type="ECO:0000256" key="2">
    <source>
        <dbReference type="ARBA" id="ARBA00022980"/>
    </source>
</evidence>
<dbReference type="Proteomes" id="UP000092952">
    <property type="component" value="Chromosome"/>
</dbReference>
<evidence type="ECO:0000256" key="3">
    <source>
        <dbReference type="ARBA" id="ARBA00023274"/>
    </source>
</evidence>
<name>A0A1B1YVM3_9GAMM</name>
<keyword evidence="7" id="KW-1185">Reference proteome</keyword>
<dbReference type="PANTHER" id="PTHR10916">
    <property type="entry name" value="60S RIBOSOMAL PROTEIN L35/50S RIBOSOMAL PROTEIN L29"/>
    <property type="match status" value="1"/>
</dbReference>
<evidence type="ECO:0000313" key="7">
    <source>
        <dbReference type="Proteomes" id="UP000092952"/>
    </source>
</evidence>
<dbReference type="GO" id="GO:0006412">
    <property type="term" value="P:translation"/>
    <property type="evidence" value="ECO:0007669"/>
    <property type="project" value="UniProtKB-UniRule"/>
</dbReference>
<dbReference type="KEGG" id="gbi:PG2T_11735"/>
<dbReference type="CDD" id="cd00427">
    <property type="entry name" value="Ribosomal_L29_HIP"/>
    <property type="match status" value="1"/>
</dbReference>
<dbReference type="RefSeq" id="WP_068805645.1">
    <property type="nucleotide sequence ID" value="NZ_CP014671.1"/>
</dbReference>
<dbReference type="GO" id="GO:0022625">
    <property type="term" value="C:cytosolic large ribosomal subunit"/>
    <property type="evidence" value="ECO:0007669"/>
    <property type="project" value="TreeGrafter"/>
</dbReference>
<organism evidence="6 7">
    <name type="scientific">Immundisolibacter cernigliae</name>
    <dbReference type="NCBI Taxonomy" id="1810504"/>
    <lineage>
        <taxon>Bacteria</taxon>
        <taxon>Pseudomonadati</taxon>
        <taxon>Pseudomonadota</taxon>
        <taxon>Gammaproteobacteria</taxon>
        <taxon>Immundisolibacterales</taxon>
        <taxon>Immundisolibacteraceae</taxon>
        <taxon>Immundisolibacter</taxon>
    </lineage>
</organism>
<dbReference type="AlphaFoldDB" id="A0A1B1YVM3"/>
<dbReference type="HAMAP" id="MF_00374">
    <property type="entry name" value="Ribosomal_uL29"/>
    <property type="match status" value="1"/>
</dbReference>
<sequence length="66" mass="7503">MKLAELRGKSAAELNKKLIELHREHLNLRVQRATGQLAQPSRFRALRREVAQIKTLLKEQASQASA</sequence>
<dbReference type="OrthoDB" id="9815192at2"/>
<gene>
    <name evidence="5" type="primary">rpmC</name>
    <name evidence="6" type="ORF">PG2T_11735</name>
</gene>
<dbReference type="Pfam" id="PF00831">
    <property type="entry name" value="Ribosomal_L29"/>
    <property type="match status" value="1"/>
</dbReference>
<dbReference type="FunFam" id="1.10.287.310:FF:000001">
    <property type="entry name" value="50S ribosomal protein L29"/>
    <property type="match status" value="1"/>
</dbReference>
<dbReference type="PANTHER" id="PTHR10916:SF0">
    <property type="entry name" value="LARGE RIBOSOMAL SUBUNIT PROTEIN UL29C"/>
    <property type="match status" value="1"/>
</dbReference>
<dbReference type="FunCoup" id="A0A1B1YVM3">
    <property type="interactions" value="455"/>
</dbReference>
<evidence type="ECO:0000313" key="6">
    <source>
        <dbReference type="EMBL" id="ANX04767.1"/>
    </source>
</evidence>
<dbReference type="GO" id="GO:0003735">
    <property type="term" value="F:structural constituent of ribosome"/>
    <property type="evidence" value="ECO:0007669"/>
    <property type="project" value="InterPro"/>
</dbReference>
<reference evidence="7" key="1">
    <citation type="submission" date="2016-03" db="EMBL/GenBank/DDBJ databases">
        <title>Complete genome sequence of Solimmundus cernigliae, representing a novel lineage of polycyclic aromatic hydrocarbon degraders within the Gammaproteobacteria.</title>
        <authorList>
            <person name="Singleton D.R."/>
            <person name="Dickey A.N."/>
            <person name="Scholl E.H."/>
            <person name="Wright F.A."/>
            <person name="Aitken M.D."/>
        </authorList>
    </citation>
    <scope>NUCLEOTIDE SEQUENCE [LARGE SCALE GENOMIC DNA]</scope>
    <source>
        <strain evidence="7">TR3.2</strain>
    </source>
</reference>
<dbReference type="Gene3D" id="1.10.287.310">
    <property type="match status" value="1"/>
</dbReference>
<dbReference type="SUPFAM" id="SSF46561">
    <property type="entry name" value="Ribosomal protein L29 (L29p)"/>
    <property type="match status" value="1"/>
</dbReference>
<dbReference type="InterPro" id="IPR001854">
    <property type="entry name" value="Ribosomal_uL29"/>
</dbReference>
<dbReference type="InterPro" id="IPR018254">
    <property type="entry name" value="Ribosomal_uL29_CS"/>
</dbReference>
<dbReference type="InterPro" id="IPR036049">
    <property type="entry name" value="Ribosomal_uL29_sf"/>
</dbReference>
<proteinExistence type="inferred from homology"/>
<dbReference type="InParanoid" id="A0A1B1YVM3"/>
<evidence type="ECO:0000256" key="4">
    <source>
        <dbReference type="ARBA" id="ARBA00035204"/>
    </source>
</evidence>
<dbReference type="STRING" id="1810504.PG2T_11735"/>
<comment type="similarity">
    <text evidence="1 5">Belongs to the universal ribosomal protein uL29 family.</text>
</comment>
<evidence type="ECO:0000256" key="1">
    <source>
        <dbReference type="ARBA" id="ARBA00009254"/>
    </source>
</evidence>
<evidence type="ECO:0000256" key="5">
    <source>
        <dbReference type="HAMAP-Rule" id="MF_00374"/>
    </source>
</evidence>
<accession>A0A1B1YVM3</accession>